<dbReference type="Gene3D" id="1.20.120.910">
    <property type="entry name" value="DksA, coiled-coil domain"/>
    <property type="match status" value="1"/>
</dbReference>
<dbReference type="SUPFAM" id="SSF57716">
    <property type="entry name" value="Glucocorticoid receptor-like (DNA-binding domain)"/>
    <property type="match status" value="1"/>
</dbReference>
<reference evidence="6 7" key="1">
    <citation type="submission" date="2020-01" db="EMBL/GenBank/DDBJ databases">
        <title>Complete genome sequence of a human oral phylogroup 1 Treponema sp. strain ATCC 700766, originally isolated from periodontitis dental plaque.</title>
        <authorList>
            <person name="Chan Y."/>
            <person name="Huo Y.-B."/>
            <person name="Yu X.-L."/>
            <person name="Zeng H."/>
            <person name="Leung W.-K."/>
            <person name="Watt R.M."/>
        </authorList>
    </citation>
    <scope>NUCLEOTIDE SEQUENCE [LARGE SCALE GENOMIC DNA]</scope>
    <source>
        <strain evidence="6 7">OMZ 804</strain>
    </source>
</reference>
<evidence type="ECO:0000256" key="3">
    <source>
        <dbReference type="ARBA" id="ARBA00022833"/>
    </source>
</evidence>
<dbReference type="SUPFAM" id="SSF109635">
    <property type="entry name" value="DnaK suppressor protein DksA, alpha-hairpin domain"/>
    <property type="match status" value="1"/>
</dbReference>
<feature type="domain" description="Zinc finger DksA/TraR C4-type" evidence="5">
    <location>
        <begin position="80"/>
        <end position="115"/>
    </location>
</feature>
<dbReference type="KEGG" id="trz:GWP43_09660"/>
<keyword evidence="3" id="KW-0862">Zinc</keyword>
<dbReference type="InterPro" id="IPR000962">
    <property type="entry name" value="Znf_DskA_TraR"/>
</dbReference>
<dbReference type="InterPro" id="IPR037187">
    <property type="entry name" value="DnaK_N"/>
</dbReference>
<dbReference type="Pfam" id="PF01258">
    <property type="entry name" value="zf-dskA_traR"/>
    <property type="match status" value="1"/>
</dbReference>
<dbReference type="GO" id="GO:0008270">
    <property type="term" value="F:zinc ion binding"/>
    <property type="evidence" value="ECO:0007669"/>
    <property type="project" value="UniProtKB-KW"/>
</dbReference>
<dbReference type="RefSeq" id="WP_162663973.1">
    <property type="nucleotide sequence ID" value="NZ_CP048020.1"/>
</dbReference>
<organism evidence="6 7">
    <name type="scientific">Treponema vincentii</name>
    <dbReference type="NCBI Taxonomy" id="69710"/>
    <lineage>
        <taxon>Bacteria</taxon>
        <taxon>Pseudomonadati</taxon>
        <taxon>Spirochaetota</taxon>
        <taxon>Spirochaetia</taxon>
        <taxon>Spirochaetales</taxon>
        <taxon>Treponemataceae</taxon>
        <taxon>Treponema</taxon>
    </lineage>
</organism>
<dbReference type="Proteomes" id="UP000464374">
    <property type="component" value="Chromosome"/>
</dbReference>
<evidence type="ECO:0000313" key="6">
    <source>
        <dbReference type="EMBL" id="QHX43658.1"/>
    </source>
</evidence>
<evidence type="ECO:0000256" key="1">
    <source>
        <dbReference type="ARBA" id="ARBA00022723"/>
    </source>
</evidence>
<feature type="zinc finger region" description="dksA C4-type" evidence="4">
    <location>
        <begin position="85"/>
        <end position="109"/>
    </location>
</feature>
<keyword evidence="1" id="KW-0479">Metal-binding</keyword>
<protein>
    <submittedName>
        <fullName evidence="6">TraR/DksA family transcriptional regulator</fullName>
    </submittedName>
</protein>
<evidence type="ECO:0000259" key="5">
    <source>
        <dbReference type="Pfam" id="PF01258"/>
    </source>
</evidence>
<name>A0A6P1Y1H3_9SPIR</name>
<keyword evidence="2" id="KW-0863">Zinc-finger</keyword>
<dbReference type="PROSITE" id="PS51128">
    <property type="entry name" value="ZF_DKSA_2"/>
    <property type="match status" value="1"/>
</dbReference>
<dbReference type="EMBL" id="CP048020">
    <property type="protein sequence ID" value="QHX43658.1"/>
    <property type="molecule type" value="Genomic_DNA"/>
</dbReference>
<evidence type="ECO:0000313" key="7">
    <source>
        <dbReference type="Proteomes" id="UP000464374"/>
    </source>
</evidence>
<evidence type="ECO:0000256" key="2">
    <source>
        <dbReference type="ARBA" id="ARBA00022771"/>
    </source>
</evidence>
<proteinExistence type="predicted"/>
<evidence type="ECO:0000256" key="4">
    <source>
        <dbReference type="PROSITE-ProRule" id="PRU00510"/>
    </source>
</evidence>
<dbReference type="PANTHER" id="PTHR33823">
    <property type="entry name" value="RNA POLYMERASE-BINDING TRANSCRIPTION FACTOR DKSA-RELATED"/>
    <property type="match status" value="1"/>
</dbReference>
<dbReference type="AlphaFoldDB" id="A0A6P1Y1H3"/>
<gene>
    <name evidence="6" type="ORF">GWP43_09660</name>
</gene>
<accession>A0A6P1Y1H3</accession>
<sequence>MEKEFYQEMKQSLHEHRAEIIKTFVANHESFRQIIESVDPKDFGDIASEDTDRKMLESMNEKDAKRMQLIESALARIEQGKYGKCIKCAKKIPEDRLRAIPYALMCIECQSAIERKKR</sequence>
<dbReference type="PANTHER" id="PTHR33823:SF4">
    <property type="entry name" value="GENERAL STRESS PROTEIN 16O"/>
    <property type="match status" value="1"/>
</dbReference>